<evidence type="ECO:0000256" key="2">
    <source>
        <dbReference type="ARBA" id="ARBA00022729"/>
    </source>
</evidence>
<dbReference type="InterPro" id="IPR001967">
    <property type="entry name" value="Peptidase_S11_N"/>
</dbReference>
<dbReference type="PANTHER" id="PTHR21581">
    <property type="entry name" value="D-ALANYL-D-ALANINE CARBOXYPEPTIDASE"/>
    <property type="match status" value="1"/>
</dbReference>
<comment type="similarity">
    <text evidence="1 9">Belongs to the peptidase S11 family.</text>
</comment>
<reference evidence="12 13" key="1">
    <citation type="journal article" date="2016" name="Nat. Commun.">
        <title>Thousands of microbial genomes shed light on interconnected biogeochemical processes in an aquifer system.</title>
        <authorList>
            <person name="Anantharaman K."/>
            <person name="Brown C.T."/>
            <person name="Hug L.A."/>
            <person name="Sharon I."/>
            <person name="Castelle C.J."/>
            <person name="Probst A.J."/>
            <person name="Thomas B.C."/>
            <person name="Singh A."/>
            <person name="Wilkins M.J."/>
            <person name="Karaoz U."/>
            <person name="Brodie E.L."/>
            <person name="Williams K.H."/>
            <person name="Hubbard S.S."/>
            <person name="Banfield J.F."/>
        </authorList>
    </citation>
    <scope>NUCLEOTIDE SEQUENCE [LARGE SCALE GENOMIC DNA]</scope>
</reference>
<dbReference type="EMBL" id="MGEA01000016">
    <property type="protein sequence ID" value="OGL74545.1"/>
    <property type="molecule type" value="Genomic_DNA"/>
</dbReference>
<evidence type="ECO:0000256" key="1">
    <source>
        <dbReference type="ARBA" id="ARBA00007164"/>
    </source>
</evidence>
<proteinExistence type="inferred from homology"/>
<keyword evidence="2" id="KW-0732">Signal</keyword>
<keyword evidence="4" id="KW-0133">Cell shape</keyword>
<dbReference type="PRINTS" id="PR00725">
    <property type="entry name" value="DADACBPTASE1"/>
</dbReference>
<dbReference type="InterPro" id="IPR018044">
    <property type="entry name" value="Peptidase_S11"/>
</dbReference>
<dbReference type="GO" id="GO:0009252">
    <property type="term" value="P:peptidoglycan biosynthetic process"/>
    <property type="evidence" value="ECO:0007669"/>
    <property type="project" value="UniProtKB-KW"/>
</dbReference>
<evidence type="ECO:0000256" key="7">
    <source>
        <dbReference type="PIRSR" id="PIRSR618044-1"/>
    </source>
</evidence>
<evidence type="ECO:0000256" key="8">
    <source>
        <dbReference type="PIRSR" id="PIRSR618044-2"/>
    </source>
</evidence>
<keyword evidence="10" id="KW-1133">Transmembrane helix</keyword>
<feature type="binding site" evidence="8">
    <location>
        <position position="279"/>
    </location>
    <ligand>
        <name>substrate</name>
    </ligand>
</feature>
<feature type="domain" description="Peptidase S11 D-alanyl-D-alanine carboxypeptidase A N-terminal" evidence="11">
    <location>
        <begin position="84"/>
        <end position="311"/>
    </location>
</feature>
<accession>A0A1F7U8E6</accession>
<feature type="transmembrane region" description="Helical" evidence="10">
    <location>
        <begin position="20"/>
        <end position="40"/>
    </location>
</feature>
<keyword evidence="3" id="KW-0378">Hydrolase</keyword>
<comment type="caution">
    <text evidence="12">The sequence shown here is derived from an EMBL/GenBank/DDBJ whole genome shotgun (WGS) entry which is preliminary data.</text>
</comment>
<feature type="active site" description="Acyl-ester intermediate" evidence="7">
    <location>
        <position position="114"/>
    </location>
</feature>
<sequence>MDPRLRGDFGPRKDADLYAALRLDLFMFSLLLALTLSLVLSPFRPTLSARDFVVAPPPVRPLPTAATRPLAAPARKDQARLGVELKSRSAAVLDWRTGVMLFGQDADSPQPIASLTKLMTAIVSVEQGLDPARTVQIWGSDMRPGGVPYVAPAEEVTIENLLNLALVASSNESAVALARASGLSPEEFVAKMNETAQRLGMANTVFMDPSGLDMGNVASARDVAAMLRHALASPTIREIVTKREYAFEAKTGRPHAVRSTDDLLGSFLSKPPYKFLGGKTGFIEESGYCFGAAAENGDGHRLIAVVLGAPTKEVRFNEVKGLLFWAFDAFEWPQ</sequence>
<evidence type="ECO:0000256" key="5">
    <source>
        <dbReference type="ARBA" id="ARBA00022984"/>
    </source>
</evidence>
<evidence type="ECO:0000256" key="3">
    <source>
        <dbReference type="ARBA" id="ARBA00022801"/>
    </source>
</evidence>
<dbReference type="GO" id="GO:0071555">
    <property type="term" value="P:cell wall organization"/>
    <property type="evidence" value="ECO:0007669"/>
    <property type="project" value="UniProtKB-KW"/>
</dbReference>
<dbReference type="PANTHER" id="PTHR21581:SF26">
    <property type="entry name" value="D-ALANYL-D-ALANINE ENDOPEPTIDASE"/>
    <property type="match status" value="1"/>
</dbReference>
<organism evidence="12 13">
    <name type="scientific">Candidatus Uhrbacteria bacterium RIFCSPHIGHO2_02_FULL_60_10</name>
    <dbReference type="NCBI Taxonomy" id="1802392"/>
    <lineage>
        <taxon>Bacteria</taxon>
        <taxon>Candidatus Uhriibacteriota</taxon>
    </lineage>
</organism>
<dbReference type="Gene3D" id="3.40.710.10">
    <property type="entry name" value="DD-peptidase/beta-lactamase superfamily"/>
    <property type="match status" value="1"/>
</dbReference>
<keyword evidence="10" id="KW-0472">Membrane</keyword>
<dbReference type="GO" id="GO:0009002">
    <property type="term" value="F:serine-type D-Ala-D-Ala carboxypeptidase activity"/>
    <property type="evidence" value="ECO:0007669"/>
    <property type="project" value="InterPro"/>
</dbReference>
<protein>
    <recommendedName>
        <fullName evidence="11">Peptidase S11 D-alanyl-D-alanine carboxypeptidase A N-terminal domain-containing protein</fullName>
    </recommendedName>
</protein>
<dbReference type="Pfam" id="PF00768">
    <property type="entry name" value="Peptidase_S11"/>
    <property type="match status" value="1"/>
</dbReference>
<dbReference type="InterPro" id="IPR012338">
    <property type="entry name" value="Beta-lactam/transpept-like"/>
</dbReference>
<feature type="active site" evidence="7">
    <location>
        <position position="169"/>
    </location>
</feature>
<evidence type="ECO:0000256" key="9">
    <source>
        <dbReference type="RuleBase" id="RU004016"/>
    </source>
</evidence>
<keyword evidence="10" id="KW-0812">Transmembrane</keyword>
<dbReference type="AlphaFoldDB" id="A0A1F7U8E6"/>
<evidence type="ECO:0000259" key="11">
    <source>
        <dbReference type="Pfam" id="PF00768"/>
    </source>
</evidence>
<evidence type="ECO:0000256" key="4">
    <source>
        <dbReference type="ARBA" id="ARBA00022960"/>
    </source>
</evidence>
<dbReference type="SUPFAM" id="SSF56601">
    <property type="entry name" value="beta-lactamase/transpeptidase-like"/>
    <property type="match status" value="1"/>
</dbReference>
<name>A0A1F7U8E6_9BACT</name>
<dbReference type="GO" id="GO:0008360">
    <property type="term" value="P:regulation of cell shape"/>
    <property type="evidence" value="ECO:0007669"/>
    <property type="project" value="UniProtKB-KW"/>
</dbReference>
<keyword evidence="5" id="KW-0573">Peptidoglycan synthesis</keyword>
<evidence type="ECO:0000256" key="10">
    <source>
        <dbReference type="SAM" id="Phobius"/>
    </source>
</evidence>
<dbReference type="GO" id="GO:0006508">
    <property type="term" value="P:proteolysis"/>
    <property type="evidence" value="ECO:0007669"/>
    <property type="project" value="InterPro"/>
</dbReference>
<gene>
    <name evidence="12" type="ORF">A3C96_01270</name>
</gene>
<dbReference type="Proteomes" id="UP000177088">
    <property type="component" value="Unassembled WGS sequence"/>
</dbReference>
<feature type="active site" description="Proton acceptor" evidence="7">
    <location>
        <position position="117"/>
    </location>
</feature>
<keyword evidence="6" id="KW-0961">Cell wall biogenesis/degradation</keyword>
<evidence type="ECO:0000313" key="13">
    <source>
        <dbReference type="Proteomes" id="UP000177088"/>
    </source>
</evidence>
<evidence type="ECO:0000256" key="6">
    <source>
        <dbReference type="ARBA" id="ARBA00023316"/>
    </source>
</evidence>
<evidence type="ECO:0000313" key="12">
    <source>
        <dbReference type="EMBL" id="OGL74545.1"/>
    </source>
</evidence>